<name>A0A218WYE6_PUNGR</name>
<organism evidence="1 2">
    <name type="scientific">Punica granatum</name>
    <name type="common">Pomegranate</name>
    <dbReference type="NCBI Taxonomy" id="22663"/>
    <lineage>
        <taxon>Eukaryota</taxon>
        <taxon>Viridiplantae</taxon>
        <taxon>Streptophyta</taxon>
        <taxon>Embryophyta</taxon>
        <taxon>Tracheophyta</taxon>
        <taxon>Spermatophyta</taxon>
        <taxon>Magnoliopsida</taxon>
        <taxon>eudicotyledons</taxon>
        <taxon>Gunneridae</taxon>
        <taxon>Pentapetalae</taxon>
        <taxon>rosids</taxon>
        <taxon>malvids</taxon>
        <taxon>Myrtales</taxon>
        <taxon>Lythraceae</taxon>
        <taxon>Punica</taxon>
    </lineage>
</organism>
<dbReference type="EMBL" id="MTKT01002507">
    <property type="protein sequence ID" value="OWM77905.1"/>
    <property type="molecule type" value="Genomic_DNA"/>
</dbReference>
<gene>
    <name evidence="1" type="ORF">CDL15_Pgr018474</name>
</gene>
<sequence>MDRAWVEQQASRARPVEGACEDAVMDVVRQVGRVDGGMRLHIAEGSHGSGAEAQP</sequence>
<proteinExistence type="predicted"/>
<accession>A0A218WYE6</accession>
<reference evidence="2" key="1">
    <citation type="journal article" date="2017" name="Plant J.">
        <title>The pomegranate (Punica granatum L.) genome and the genomics of punicalagin biosynthesis.</title>
        <authorList>
            <person name="Qin G."/>
            <person name="Xu C."/>
            <person name="Ming R."/>
            <person name="Tang H."/>
            <person name="Guyot R."/>
            <person name="Kramer E.M."/>
            <person name="Hu Y."/>
            <person name="Yi X."/>
            <person name="Qi Y."/>
            <person name="Xu X."/>
            <person name="Gao Z."/>
            <person name="Pan H."/>
            <person name="Jian J."/>
            <person name="Tian Y."/>
            <person name="Yue Z."/>
            <person name="Xu Y."/>
        </authorList>
    </citation>
    <scope>NUCLEOTIDE SEQUENCE [LARGE SCALE GENOMIC DNA]</scope>
    <source>
        <strain evidence="2">cv. Dabenzi</strain>
    </source>
</reference>
<dbReference type="AlphaFoldDB" id="A0A218WYE6"/>
<protein>
    <submittedName>
        <fullName evidence="1">Uncharacterized protein</fullName>
    </submittedName>
</protein>
<evidence type="ECO:0000313" key="2">
    <source>
        <dbReference type="Proteomes" id="UP000197138"/>
    </source>
</evidence>
<evidence type="ECO:0000313" key="1">
    <source>
        <dbReference type="EMBL" id="OWM77905.1"/>
    </source>
</evidence>
<dbReference type="Proteomes" id="UP000197138">
    <property type="component" value="Unassembled WGS sequence"/>
</dbReference>
<comment type="caution">
    <text evidence="1">The sequence shown here is derived from an EMBL/GenBank/DDBJ whole genome shotgun (WGS) entry which is preliminary data.</text>
</comment>